<dbReference type="STRING" id="623744.A0A553RDH9"/>
<dbReference type="SMART" id="SM00228">
    <property type="entry name" value="PDZ"/>
    <property type="match status" value="3"/>
</dbReference>
<evidence type="ECO:0000256" key="1">
    <source>
        <dbReference type="SAM" id="MobiDB-lite"/>
    </source>
</evidence>
<dbReference type="PANTHER" id="PTHR16484">
    <property type="entry name" value="PARTITIONING DEFECTIVE 3 RELATED"/>
    <property type="match status" value="1"/>
</dbReference>
<dbReference type="SUPFAM" id="SSF50156">
    <property type="entry name" value="PDZ domain-like"/>
    <property type="match status" value="3"/>
</dbReference>
<dbReference type="FunFam" id="2.30.42.10:FF:000078">
    <property type="entry name" value="Partitioning defective 3 homolog B"/>
    <property type="match status" value="1"/>
</dbReference>
<dbReference type="GO" id="GO:0045197">
    <property type="term" value="P:establishment or maintenance of epithelial cell apical/basal polarity"/>
    <property type="evidence" value="ECO:0007669"/>
    <property type="project" value="TreeGrafter"/>
</dbReference>
<feature type="non-terminal residue" evidence="3">
    <location>
        <position position="543"/>
    </location>
</feature>
<gene>
    <name evidence="3" type="ORF">DNTS_032264</name>
</gene>
<dbReference type="PANTHER" id="PTHR16484:SF4">
    <property type="entry name" value="PARTITIONING DEFECTIVE 3 HOMOLOG B"/>
    <property type="match status" value="1"/>
</dbReference>
<feature type="compositionally biased region" description="Polar residues" evidence="1">
    <location>
        <begin position="454"/>
        <end position="474"/>
    </location>
</feature>
<sequence>SLTRPVEISGDHGPLGIKVISYCSSLSGRSLGLNIRAIEKNSRSEREKIFEEDECIVQINDIELIDKSFAESQEIFRQAMTASSTVHLEVLPVSSKLRYEKSLIGQLFNNTESSPALPKAKSPFLVHKLISSNPATPSPDLPFSQTPPQREEEIQQARPNPIVSSHKRSTPSPPISASPTLKDRSESPTSSKTPVFANLVHMMMKKTGKKMKIDLKKGTEGLGFTVVTRDSSLHGPGPIMVKSILPRGAAVKDGRLKSGDRILEVNGIDITGRTQEELVAMLRSTKLGETVSLLVGRQEEFLPRELKGELTGPLLSQDGKEQLMFEIPLNDSGSAGLGASLKGNKARDTGEDLGIFIKSIIHGGAAHKDGRLRVNDQLIAVNSESLLGRSNHDAMETLRRSMSTEGNLRGTIQLVILRGLESPAEENHEAGETAQRNNSPVPQYHHHHHHKPLPNSNTSNTSIEPSTVNGSAPSNRALGGRQELPEEDYDEDDDFPPPPSDLDLLETNPPSKYHQDWPEINHMHPQQQSIMKLSSNGTSKSLD</sequence>
<dbReference type="AlphaFoldDB" id="A0A553RDH9"/>
<dbReference type="Proteomes" id="UP000316079">
    <property type="component" value="Unassembled WGS sequence"/>
</dbReference>
<reference evidence="3 4" key="1">
    <citation type="journal article" date="2019" name="Sci. Data">
        <title>Hybrid genome assembly and annotation of Danionella translucida.</title>
        <authorList>
            <person name="Kadobianskyi M."/>
            <person name="Schulze L."/>
            <person name="Schuelke M."/>
            <person name="Judkewitz B."/>
        </authorList>
    </citation>
    <scope>NUCLEOTIDE SEQUENCE [LARGE SCALE GENOMIC DNA]</scope>
    <source>
        <strain evidence="3 4">Bolton</strain>
    </source>
</reference>
<feature type="region of interest" description="Disordered" evidence="1">
    <location>
        <begin position="424"/>
        <end position="543"/>
    </location>
</feature>
<accession>A0A553RDH9</accession>
<dbReference type="GO" id="GO:0051660">
    <property type="term" value="P:establishment of centrosome localization"/>
    <property type="evidence" value="ECO:0007669"/>
    <property type="project" value="TreeGrafter"/>
</dbReference>
<dbReference type="GO" id="GO:0005938">
    <property type="term" value="C:cell cortex"/>
    <property type="evidence" value="ECO:0007669"/>
    <property type="project" value="TreeGrafter"/>
</dbReference>
<comment type="caution">
    <text evidence="3">The sequence shown here is derived from an EMBL/GenBank/DDBJ whole genome shotgun (WGS) entry which is preliminary data.</text>
</comment>
<dbReference type="CDD" id="cd23059">
    <property type="entry name" value="PDZ3_Par3-like"/>
    <property type="match status" value="1"/>
</dbReference>
<dbReference type="GO" id="GO:0030010">
    <property type="term" value="P:establishment of cell polarity"/>
    <property type="evidence" value="ECO:0007669"/>
    <property type="project" value="TreeGrafter"/>
</dbReference>
<keyword evidence="4" id="KW-1185">Reference proteome</keyword>
<organism evidence="3 4">
    <name type="scientific">Danionella cerebrum</name>
    <dbReference type="NCBI Taxonomy" id="2873325"/>
    <lineage>
        <taxon>Eukaryota</taxon>
        <taxon>Metazoa</taxon>
        <taxon>Chordata</taxon>
        <taxon>Craniata</taxon>
        <taxon>Vertebrata</taxon>
        <taxon>Euteleostomi</taxon>
        <taxon>Actinopterygii</taxon>
        <taxon>Neopterygii</taxon>
        <taxon>Teleostei</taxon>
        <taxon>Ostariophysi</taxon>
        <taxon>Cypriniformes</taxon>
        <taxon>Danionidae</taxon>
        <taxon>Danioninae</taxon>
        <taxon>Danionella</taxon>
    </lineage>
</organism>
<dbReference type="GO" id="GO:0000226">
    <property type="term" value="P:microtubule cytoskeleton organization"/>
    <property type="evidence" value="ECO:0007669"/>
    <property type="project" value="TreeGrafter"/>
</dbReference>
<feature type="compositionally biased region" description="Acidic residues" evidence="1">
    <location>
        <begin position="485"/>
        <end position="495"/>
    </location>
</feature>
<protein>
    <recommendedName>
        <fullName evidence="2">PDZ domain-containing protein</fullName>
    </recommendedName>
</protein>
<feature type="region of interest" description="Disordered" evidence="1">
    <location>
        <begin position="130"/>
        <end position="193"/>
    </location>
</feature>
<dbReference type="PROSITE" id="PS50106">
    <property type="entry name" value="PDZ"/>
    <property type="match status" value="2"/>
</dbReference>
<evidence type="ECO:0000259" key="2">
    <source>
        <dbReference type="PROSITE" id="PS50106"/>
    </source>
</evidence>
<dbReference type="GO" id="GO:0005912">
    <property type="term" value="C:adherens junction"/>
    <property type="evidence" value="ECO:0007669"/>
    <property type="project" value="TreeGrafter"/>
</dbReference>
<evidence type="ECO:0000313" key="3">
    <source>
        <dbReference type="EMBL" id="TRZ00197.1"/>
    </source>
</evidence>
<feature type="non-terminal residue" evidence="3">
    <location>
        <position position="1"/>
    </location>
</feature>
<dbReference type="OrthoDB" id="6264899at2759"/>
<name>A0A553RDH9_9TELE</name>
<dbReference type="Gene3D" id="2.30.42.10">
    <property type="match status" value="3"/>
</dbReference>
<dbReference type="FunFam" id="2.30.42.10:FF:000011">
    <property type="entry name" value="partitioning defective 3 homolog isoform X1"/>
    <property type="match status" value="1"/>
</dbReference>
<dbReference type="GO" id="GO:0035091">
    <property type="term" value="F:phosphatidylinositol binding"/>
    <property type="evidence" value="ECO:0007669"/>
    <property type="project" value="TreeGrafter"/>
</dbReference>
<feature type="domain" description="PDZ" evidence="2">
    <location>
        <begin position="212"/>
        <end position="285"/>
    </location>
</feature>
<dbReference type="GO" id="GO:0007155">
    <property type="term" value="P:cell adhesion"/>
    <property type="evidence" value="ECO:0007669"/>
    <property type="project" value="TreeGrafter"/>
</dbReference>
<dbReference type="GO" id="GO:0016324">
    <property type="term" value="C:apical plasma membrane"/>
    <property type="evidence" value="ECO:0007669"/>
    <property type="project" value="TreeGrafter"/>
</dbReference>
<dbReference type="GO" id="GO:0008104">
    <property type="term" value="P:intracellular protein localization"/>
    <property type="evidence" value="ECO:0007669"/>
    <property type="project" value="TreeGrafter"/>
</dbReference>
<feature type="compositionally biased region" description="Basic and acidic residues" evidence="1">
    <location>
        <begin position="513"/>
        <end position="522"/>
    </location>
</feature>
<dbReference type="GO" id="GO:0043296">
    <property type="term" value="C:apical junction complex"/>
    <property type="evidence" value="ECO:0007669"/>
    <property type="project" value="TreeGrafter"/>
</dbReference>
<dbReference type="InterPro" id="IPR036034">
    <property type="entry name" value="PDZ_sf"/>
</dbReference>
<dbReference type="CDD" id="cd06691">
    <property type="entry name" value="PDZ1_Par3-like"/>
    <property type="match status" value="1"/>
</dbReference>
<dbReference type="CDD" id="cd23058">
    <property type="entry name" value="PDZ2_Par3-like"/>
    <property type="match status" value="1"/>
</dbReference>
<proteinExistence type="predicted"/>
<feature type="domain" description="PDZ" evidence="2">
    <location>
        <begin position="326"/>
        <end position="401"/>
    </location>
</feature>
<feature type="compositionally biased region" description="Polar residues" evidence="1">
    <location>
        <begin position="524"/>
        <end position="543"/>
    </location>
</feature>
<dbReference type="InterPro" id="IPR052213">
    <property type="entry name" value="PAR3"/>
</dbReference>
<dbReference type="Pfam" id="PF00595">
    <property type="entry name" value="PDZ"/>
    <property type="match status" value="2"/>
</dbReference>
<dbReference type="EMBL" id="SRMA01024787">
    <property type="protein sequence ID" value="TRZ00197.1"/>
    <property type="molecule type" value="Genomic_DNA"/>
</dbReference>
<evidence type="ECO:0000313" key="4">
    <source>
        <dbReference type="Proteomes" id="UP000316079"/>
    </source>
</evidence>
<dbReference type="InterPro" id="IPR001478">
    <property type="entry name" value="PDZ"/>
</dbReference>